<evidence type="ECO:0000256" key="4">
    <source>
        <dbReference type="ARBA" id="ARBA00022840"/>
    </source>
</evidence>
<evidence type="ECO:0000256" key="2">
    <source>
        <dbReference type="ARBA" id="ARBA00022490"/>
    </source>
</evidence>
<dbReference type="GO" id="GO:0005856">
    <property type="term" value="C:cytoskeleton"/>
    <property type="evidence" value="ECO:0007669"/>
    <property type="project" value="UniProtKB-SubCell"/>
</dbReference>
<proteinExistence type="inferred from homology"/>
<dbReference type="GO" id="GO:0005524">
    <property type="term" value="F:ATP binding"/>
    <property type="evidence" value="ECO:0007669"/>
    <property type="project" value="UniProtKB-KW"/>
</dbReference>
<dbReference type="STRING" id="31234.E3N7U2"/>
<reference evidence="7" key="1">
    <citation type="submission" date="2007-07" db="EMBL/GenBank/DDBJ databases">
        <title>PCAP assembly of the Caenorhabditis remanei genome.</title>
        <authorList>
            <consortium name="The Caenorhabditis remanei Sequencing Consortium"/>
            <person name="Wilson R.K."/>
        </authorList>
    </citation>
    <scope>NUCLEOTIDE SEQUENCE [LARGE SCALE GENOMIC DNA]</scope>
    <source>
        <strain evidence="7">PB4641</strain>
    </source>
</reference>
<gene>
    <name evidence="7" type="ORF">CRE_17482</name>
</gene>
<dbReference type="PANTHER" id="PTHR11937">
    <property type="entry name" value="ACTIN"/>
    <property type="match status" value="1"/>
</dbReference>
<dbReference type="Gene3D" id="3.90.640.10">
    <property type="entry name" value="Actin, Chain A, domain 4"/>
    <property type="match status" value="1"/>
</dbReference>
<dbReference type="eggNOG" id="KOG0676">
    <property type="taxonomic scope" value="Eukaryota"/>
</dbReference>
<dbReference type="SMART" id="SM00268">
    <property type="entry name" value="ACTIN"/>
    <property type="match status" value="1"/>
</dbReference>
<accession>E3N7U2</accession>
<evidence type="ECO:0000256" key="3">
    <source>
        <dbReference type="ARBA" id="ARBA00022741"/>
    </source>
</evidence>
<organism evidence="8">
    <name type="scientific">Caenorhabditis remanei</name>
    <name type="common">Caenorhabditis vulgaris</name>
    <dbReference type="NCBI Taxonomy" id="31234"/>
    <lineage>
        <taxon>Eukaryota</taxon>
        <taxon>Metazoa</taxon>
        <taxon>Ecdysozoa</taxon>
        <taxon>Nematoda</taxon>
        <taxon>Chromadorea</taxon>
        <taxon>Rhabditida</taxon>
        <taxon>Rhabditina</taxon>
        <taxon>Rhabditomorpha</taxon>
        <taxon>Rhabditoidea</taxon>
        <taxon>Rhabditidae</taxon>
        <taxon>Peloderinae</taxon>
        <taxon>Caenorhabditis</taxon>
    </lineage>
</organism>
<sequence>MSTDNGSPVVIDNGTSTIKAGFAGSDFPPLVFPSNVGEPGLVGSKAFKKRFQFDLTHPMKNGIISDWNSMEIIWDHVFTELNADSKDHPVFLTESPLTPKENREKMTQIMFETFNTPAMYVAMQPVMSLLASERITGLVVDSGHGATHTVPVYDGYAIPRAICRMELSGGGLTEYLQRLLTERGYYLTSSGERQAVQDLKEKLCYVARDFAEEMKSTFMTPPMSYELPDGQVIKIGNERFRCAEALFNVSFSVLSFIIISRLQPAVVNPEFTGIPKMVSDSILKCDGSIQEELWKSILLSGGTTCLPGFENRFVDELKVIAPKDQKVGITKSPDINSAWMGGSILALSHGFDYSWVLKEEYHEVGPSIVHRKCF</sequence>
<evidence type="ECO:0000313" key="8">
    <source>
        <dbReference type="Proteomes" id="UP000008281"/>
    </source>
</evidence>
<dbReference type="Gene3D" id="3.30.420.40">
    <property type="match status" value="2"/>
</dbReference>
<keyword evidence="3" id="KW-0547">Nucleotide-binding</keyword>
<dbReference type="FunFam" id="3.90.640.10:FF:000007">
    <property type="entry name" value="Actin like 7B"/>
    <property type="match status" value="1"/>
</dbReference>
<dbReference type="AlphaFoldDB" id="E3N7U2"/>
<dbReference type="InParanoid" id="E3N7U2"/>
<keyword evidence="8" id="KW-1185">Reference proteome</keyword>
<dbReference type="InterPro" id="IPR043129">
    <property type="entry name" value="ATPase_NBD"/>
</dbReference>
<evidence type="ECO:0000256" key="6">
    <source>
        <dbReference type="RuleBase" id="RU000487"/>
    </source>
</evidence>
<dbReference type="Proteomes" id="UP000008281">
    <property type="component" value="Unassembled WGS sequence"/>
</dbReference>
<dbReference type="FunFam" id="3.30.420.40:FF:000148">
    <property type="entry name" value="Actin, alpha skeletal muscle"/>
    <property type="match status" value="1"/>
</dbReference>
<dbReference type="HOGENOM" id="CLU_027965_0_2_1"/>
<name>E3N7U2_CAERE</name>
<comment type="subcellular location">
    <subcellularLocation>
        <location evidence="1">Cytoplasm</location>
        <location evidence="1">Cytoskeleton</location>
    </subcellularLocation>
</comment>
<dbReference type="RefSeq" id="XP_003095522.2">
    <property type="nucleotide sequence ID" value="XM_003095474.2"/>
</dbReference>
<dbReference type="GeneID" id="9813053"/>
<dbReference type="CTD" id="9813053"/>
<dbReference type="Pfam" id="PF00022">
    <property type="entry name" value="Actin"/>
    <property type="match status" value="1"/>
</dbReference>
<dbReference type="KEGG" id="crq:GCK72_012596"/>
<dbReference type="FunFam" id="3.30.420.40:FF:000058">
    <property type="entry name" value="Putative actin-related protein 5"/>
    <property type="match status" value="1"/>
</dbReference>
<keyword evidence="4" id="KW-0067">ATP-binding</keyword>
<evidence type="ECO:0000256" key="5">
    <source>
        <dbReference type="ARBA" id="ARBA00023212"/>
    </source>
</evidence>
<dbReference type="EMBL" id="DS268551">
    <property type="protein sequence ID" value="EFO89136.1"/>
    <property type="molecule type" value="Genomic_DNA"/>
</dbReference>
<dbReference type="InterPro" id="IPR004000">
    <property type="entry name" value="Actin"/>
</dbReference>
<protein>
    <submittedName>
        <fullName evidence="7">Uncharacterized protein</fullName>
    </submittedName>
</protein>
<dbReference type="PRINTS" id="PR00190">
    <property type="entry name" value="ACTIN"/>
</dbReference>
<dbReference type="OrthoDB" id="5132116at2759"/>
<evidence type="ECO:0000256" key="1">
    <source>
        <dbReference type="ARBA" id="ARBA00004245"/>
    </source>
</evidence>
<evidence type="ECO:0000313" key="7">
    <source>
        <dbReference type="EMBL" id="EFO89136.1"/>
    </source>
</evidence>
<keyword evidence="2" id="KW-0963">Cytoplasm</keyword>
<comment type="similarity">
    <text evidence="6">Belongs to the actin family.</text>
</comment>
<keyword evidence="5" id="KW-0206">Cytoskeleton</keyword>
<dbReference type="SUPFAM" id="SSF53067">
    <property type="entry name" value="Actin-like ATPase domain"/>
    <property type="match status" value="2"/>
</dbReference>